<evidence type="ECO:0000313" key="2">
    <source>
        <dbReference type="Proteomes" id="UP000266649"/>
    </source>
</evidence>
<accession>A0A398BJS3</accession>
<sequence>MDDTVGTLSTDFGTAALTGGRLLCIGDLDDAATALHLFGEVVQTLHLLTGPLKQDGNLGPSSPCDPELTQQLERSGWMRLDPGIAVGTGAEGALVAESAWQRNGLDHNLRVVMDQRDLGAALDGTGGPLAVFVGGPDRWRDETWSRWPGFYRVLDRLMDGGLLVIRGAGTAPRSGRVYRRHRPLFDAKDYAALHGWNGLIGVEFRNVLGLRFRCVDCVGEADKRHVIWQVRRT</sequence>
<comment type="caution">
    <text evidence="1">The sequence shown here is derived from an EMBL/GenBank/DDBJ whole genome shotgun (WGS) entry which is preliminary data.</text>
</comment>
<dbReference type="OrthoDB" id="9787815at2"/>
<dbReference type="RefSeq" id="WP_119136795.1">
    <property type="nucleotide sequence ID" value="NZ_QXXQ01000024.1"/>
</dbReference>
<protein>
    <submittedName>
        <fullName evidence="1">Uncharacterized protein</fullName>
    </submittedName>
</protein>
<evidence type="ECO:0000313" key="1">
    <source>
        <dbReference type="EMBL" id="RID89777.1"/>
    </source>
</evidence>
<dbReference type="Proteomes" id="UP000266649">
    <property type="component" value="Unassembled WGS sequence"/>
</dbReference>
<keyword evidence="2" id="KW-1185">Reference proteome</keyword>
<reference evidence="1 2" key="1">
    <citation type="submission" date="2018-09" db="EMBL/GenBank/DDBJ databases">
        <title>Gemmobacter lutimaris sp. nov., a marine bacterium isolated from tidal flat.</title>
        <authorList>
            <person name="Lee D.W."/>
            <person name="Yoo Y."/>
            <person name="Kim J.-J."/>
            <person name="Kim B.S."/>
        </authorList>
    </citation>
    <scope>NUCLEOTIDE SEQUENCE [LARGE SCALE GENOMIC DNA]</scope>
    <source>
        <strain evidence="1 2">YJ-T1-11</strain>
    </source>
</reference>
<name>A0A398BJS3_9RHOB</name>
<proteinExistence type="predicted"/>
<gene>
    <name evidence="1" type="ORF">D2N39_21450</name>
</gene>
<dbReference type="EMBL" id="QXXQ01000024">
    <property type="protein sequence ID" value="RID89777.1"/>
    <property type="molecule type" value="Genomic_DNA"/>
</dbReference>
<organism evidence="1 2">
    <name type="scientific">Gemmobacter lutimaris</name>
    <dbReference type="NCBI Taxonomy" id="2306023"/>
    <lineage>
        <taxon>Bacteria</taxon>
        <taxon>Pseudomonadati</taxon>
        <taxon>Pseudomonadota</taxon>
        <taxon>Alphaproteobacteria</taxon>
        <taxon>Rhodobacterales</taxon>
        <taxon>Paracoccaceae</taxon>
        <taxon>Gemmobacter</taxon>
    </lineage>
</organism>
<dbReference type="AlphaFoldDB" id="A0A398BJS3"/>